<comment type="caution">
    <text evidence="1">The sequence shown here is derived from an EMBL/GenBank/DDBJ whole genome shotgun (WGS) entry which is preliminary data.</text>
</comment>
<evidence type="ECO:0008006" key="3">
    <source>
        <dbReference type="Google" id="ProtNLM"/>
    </source>
</evidence>
<dbReference type="GO" id="GO:0003677">
    <property type="term" value="F:DNA binding"/>
    <property type="evidence" value="ECO:0007669"/>
    <property type="project" value="InterPro"/>
</dbReference>
<dbReference type="Gene3D" id="3.40.91.20">
    <property type="match status" value="1"/>
</dbReference>
<organism evidence="1 2">
    <name type="scientific">Macrococcus brunensis</name>
    <dbReference type="NCBI Taxonomy" id="198483"/>
    <lineage>
        <taxon>Bacteria</taxon>
        <taxon>Bacillati</taxon>
        <taxon>Bacillota</taxon>
        <taxon>Bacilli</taxon>
        <taxon>Bacillales</taxon>
        <taxon>Staphylococcaceae</taxon>
        <taxon>Macrococcus</taxon>
    </lineage>
</organism>
<gene>
    <name evidence="1" type="ORF">ERX27_02445</name>
</gene>
<proteinExistence type="predicted"/>
<evidence type="ECO:0000313" key="2">
    <source>
        <dbReference type="Proteomes" id="UP000295310"/>
    </source>
</evidence>
<dbReference type="Proteomes" id="UP000295310">
    <property type="component" value="Unassembled WGS sequence"/>
</dbReference>
<sequence>MKFRTYSHRYGIEIISTDSRYNEPYRNLLKIIESITDQEIINRFQHRKYVDMKSDTSISHVINGIFKEKLRAAGWHSESRIFKEKVYSKGATDWRLDFTYNHIYSLEIAFNHASATCVNLLKPVLASELNHVEKEFKTELGLIITATDELKKKGRFDNAIGSFEGYTLQCIPMMNQLTVPMVIIGLEAPETFELVRIKEGQRNIGHIKLLSQDRVLDAEHYDNEGKLVKMLLY</sequence>
<dbReference type="InterPro" id="IPR011335">
    <property type="entry name" value="Restrct_endonuc-II-like"/>
</dbReference>
<keyword evidence="2" id="KW-1185">Reference proteome</keyword>
<dbReference type="InterPro" id="IPR011338">
    <property type="entry name" value="BamHI/BglII/BstY"/>
</dbReference>
<dbReference type="EMBL" id="SCWA01000003">
    <property type="protein sequence ID" value="TDL98656.1"/>
    <property type="molecule type" value="Genomic_DNA"/>
</dbReference>
<dbReference type="AlphaFoldDB" id="A0A4V3BDJ5"/>
<dbReference type="OrthoDB" id="5189544at2"/>
<accession>A0A4V3BDJ5</accession>
<dbReference type="GO" id="GO:0000287">
    <property type="term" value="F:magnesium ion binding"/>
    <property type="evidence" value="ECO:0007669"/>
    <property type="project" value="InterPro"/>
</dbReference>
<reference evidence="1 2" key="1">
    <citation type="submission" date="2019-01" db="EMBL/GenBank/DDBJ databases">
        <title>Draft genome sequences of the type strains of six Macrococcus species.</title>
        <authorList>
            <person name="Mazhar S."/>
            <person name="Altermann E."/>
            <person name="Hill C."/>
            <person name="Mcauliffe O."/>
        </authorList>
    </citation>
    <scope>NUCLEOTIDE SEQUENCE [LARGE SCALE GENOMIC DNA]</scope>
    <source>
        <strain evidence="1 2">CCM4811</strain>
    </source>
</reference>
<dbReference type="GO" id="GO:0009036">
    <property type="term" value="F:type II site-specific deoxyribonuclease activity"/>
    <property type="evidence" value="ECO:0007669"/>
    <property type="project" value="InterPro"/>
</dbReference>
<dbReference type="GO" id="GO:0009307">
    <property type="term" value="P:DNA restriction-modification system"/>
    <property type="evidence" value="ECO:0007669"/>
    <property type="project" value="InterPro"/>
</dbReference>
<name>A0A4V3BDJ5_9STAP</name>
<evidence type="ECO:0000313" key="1">
    <source>
        <dbReference type="EMBL" id="TDL98656.1"/>
    </source>
</evidence>
<dbReference type="RefSeq" id="WP_133431249.1">
    <property type="nucleotide sequence ID" value="NZ_SCWA01000003.1"/>
</dbReference>
<dbReference type="SUPFAM" id="SSF52980">
    <property type="entry name" value="Restriction endonuclease-like"/>
    <property type="match status" value="1"/>
</dbReference>
<protein>
    <recommendedName>
        <fullName evidence="3">Restriction endonuclease</fullName>
    </recommendedName>
</protein>
<dbReference type="Pfam" id="PF09195">
    <property type="entry name" value="Endonuc-BglII"/>
    <property type="match status" value="1"/>
</dbReference>
<dbReference type="InterPro" id="IPR015278">
    <property type="entry name" value="BglII-like"/>
</dbReference>